<evidence type="ECO:0000313" key="2">
    <source>
        <dbReference type="Proteomes" id="UP000219338"/>
    </source>
</evidence>
<reference evidence="2" key="1">
    <citation type="journal article" date="2017" name="Nat. Ecol. Evol.">
        <title>Genome expansion and lineage-specific genetic innovations in the forest pathogenic fungi Armillaria.</title>
        <authorList>
            <person name="Sipos G."/>
            <person name="Prasanna A.N."/>
            <person name="Walter M.C."/>
            <person name="O'Connor E."/>
            <person name="Balint B."/>
            <person name="Krizsan K."/>
            <person name="Kiss B."/>
            <person name="Hess J."/>
            <person name="Varga T."/>
            <person name="Slot J."/>
            <person name="Riley R."/>
            <person name="Boka B."/>
            <person name="Rigling D."/>
            <person name="Barry K."/>
            <person name="Lee J."/>
            <person name="Mihaltcheva S."/>
            <person name="LaButti K."/>
            <person name="Lipzen A."/>
            <person name="Waldron R."/>
            <person name="Moloney N.M."/>
            <person name="Sperisen C."/>
            <person name="Kredics L."/>
            <person name="Vagvoelgyi C."/>
            <person name="Patrignani A."/>
            <person name="Fitzpatrick D."/>
            <person name="Nagy I."/>
            <person name="Doyle S."/>
            <person name="Anderson J.B."/>
            <person name="Grigoriev I.V."/>
            <person name="Gueldener U."/>
            <person name="Muensterkoetter M."/>
            <person name="Nagy L.G."/>
        </authorList>
    </citation>
    <scope>NUCLEOTIDE SEQUENCE [LARGE SCALE GENOMIC DNA]</scope>
    <source>
        <strain evidence="2">C18/9</strain>
    </source>
</reference>
<protein>
    <submittedName>
        <fullName evidence="1">Uncharacterized protein</fullName>
    </submittedName>
</protein>
<dbReference type="Proteomes" id="UP000219338">
    <property type="component" value="Unassembled WGS sequence"/>
</dbReference>
<sequence length="82" mass="9190">MYLHGQQNPVAALSFKSRTCFFGKWETIRLTLSPISTDRLQLVTCAKPEYGFPRKCFHLRESGESNTAGISQAIATESHSLE</sequence>
<keyword evidence="2" id="KW-1185">Reference proteome</keyword>
<gene>
    <name evidence="1" type="ORF">ARMOST_16631</name>
</gene>
<dbReference type="AlphaFoldDB" id="A0A284RWS3"/>
<dbReference type="EMBL" id="FUEG01000019">
    <property type="protein sequence ID" value="SJL13192.1"/>
    <property type="molecule type" value="Genomic_DNA"/>
</dbReference>
<accession>A0A284RWS3</accession>
<name>A0A284RWS3_ARMOS</name>
<organism evidence="1 2">
    <name type="scientific">Armillaria ostoyae</name>
    <name type="common">Armillaria root rot fungus</name>
    <dbReference type="NCBI Taxonomy" id="47428"/>
    <lineage>
        <taxon>Eukaryota</taxon>
        <taxon>Fungi</taxon>
        <taxon>Dikarya</taxon>
        <taxon>Basidiomycota</taxon>
        <taxon>Agaricomycotina</taxon>
        <taxon>Agaricomycetes</taxon>
        <taxon>Agaricomycetidae</taxon>
        <taxon>Agaricales</taxon>
        <taxon>Marasmiineae</taxon>
        <taxon>Physalacriaceae</taxon>
        <taxon>Armillaria</taxon>
    </lineage>
</organism>
<proteinExistence type="predicted"/>
<evidence type="ECO:0000313" key="1">
    <source>
        <dbReference type="EMBL" id="SJL13192.1"/>
    </source>
</evidence>